<dbReference type="Proteomes" id="UP000256562">
    <property type="component" value="Unassembled WGS sequence"/>
</dbReference>
<proteinExistence type="predicted"/>
<dbReference type="EMBL" id="QKYD01000105">
    <property type="protein sequence ID" value="REI21744.1"/>
    <property type="molecule type" value="Genomic_DNA"/>
</dbReference>
<gene>
    <name evidence="2" type="ORF">DOS76_06515</name>
    <name evidence="1" type="ORF">DOS83_07500</name>
</gene>
<accession>A0A2K3ZFX6</accession>
<organism evidence="1 4">
    <name type="scientific">Staphylococcus felis</name>
    <dbReference type="NCBI Taxonomy" id="46127"/>
    <lineage>
        <taxon>Bacteria</taxon>
        <taxon>Bacillati</taxon>
        <taxon>Bacillota</taxon>
        <taxon>Bacilli</taxon>
        <taxon>Bacillales</taxon>
        <taxon>Staphylococcaceae</taxon>
        <taxon>Staphylococcus</taxon>
    </lineage>
</organism>
<dbReference type="Proteomes" id="UP000256337">
    <property type="component" value="Unassembled WGS sequence"/>
</dbReference>
<name>A0A2K3ZFX6_9STAP</name>
<evidence type="ECO:0000313" key="2">
    <source>
        <dbReference type="EMBL" id="REI21744.1"/>
    </source>
</evidence>
<comment type="caution">
    <text evidence="1">The sequence shown here is derived from an EMBL/GenBank/DDBJ whole genome shotgun (WGS) entry which is preliminary data.</text>
</comment>
<evidence type="ECO:0000313" key="1">
    <source>
        <dbReference type="EMBL" id="REH94529.1"/>
    </source>
</evidence>
<sequence length="71" mass="8459">MCTTFVFSSFRSSSFWYCHDKSSLLLDSYDASHNSEPNHYHRIIVVIFEALDRLLFLIHLEMGHYPNHPRQ</sequence>
<dbReference type="EMBL" id="QKXQ01000351">
    <property type="protein sequence ID" value="REH94529.1"/>
    <property type="molecule type" value="Genomic_DNA"/>
</dbReference>
<evidence type="ECO:0000313" key="4">
    <source>
        <dbReference type="Proteomes" id="UP000256562"/>
    </source>
</evidence>
<evidence type="ECO:0000313" key="3">
    <source>
        <dbReference type="Proteomes" id="UP000256337"/>
    </source>
</evidence>
<dbReference type="OrthoDB" id="2405462at2"/>
<reference evidence="3 4" key="1">
    <citation type="journal article" date="2018" name="Vet. Microbiol.">
        <title>Characterisation of Staphylococcus felis isolated from cats using whole genome sequencing.</title>
        <authorList>
            <person name="Worthing K."/>
            <person name="Pang S."/>
            <person name="Trott D.J."/>
            <person name="Abraham S."/>
            <person name="Coombs G.W."/>
            <person name="Jordan D."/>
            <person name="McIntyre L."/>
            <person name="Davies M.R."/>
            <person name="Norris J."/>
        </authorList>
    </citation>
    <scope>NUCLEOTIDE SEQUENCE [LARGE SCALE GENOMIC DNA]</scope>
    <source>
        <strain evidence="2 3">F25</strain>
        <strain evidence="1 4">F9</strain>
    </source>
</reference>
<protein>
    <submittedName>
        <fullName evidence="1">Uncharacterized protein</fullName>
    </submittedName>
</protein>
<dbReference type="KEGG" id="sfq:C7J90_07460"/>
<dbReference type="AlphaFoldDB" id="A0A2K3ZFX6"/>